<evidence type="ECO:0000313" key="5">
    <source>
        <dbReference type="EMBL" id="AMO24291.1"/>
    </source>
</evidence>
<evidence type="ECO:0000259" key="4">
    <source>
        <dbReference type="PROSITE" id="PS51084"/>
    </source>
</evidence>
<dbReference type="PROSITE" id="PS51084">
    <property type="entry name" value="HIT_2"/>
    <property type="match status" value="1"/>
</dbReference>
<feature type="short sequence motif" description="Histidine triad motif" evidence="2 3">
    <location>
        <begin position="97"/>
        <end position="101"/>
    </location>
</feature>
<proteinExistence type="predicted"/>
<feature type="domain" description="HIT" evidence="4">
    <location>
        <begin position="5"/>
        <end position="112"/>
    </location>
</feature>
<dbReference type="OrthoDB" id="9784774at2"/>
<evidence type="ECO:0000256" key="1">
    <source>
        <dbReference type="PIRSR" id="PIRSR601310-1"/>
    </source>
</evidence>
<keyword evidence="6" id="KW-1185">Reference proteome</keyword>
<reference evidence="5 6" key="1">
    <citation type="journal article" date="2014" name="Int. J. Syst. Evol. Microbiol.">
        <title>Ramlibacter solisilvae sp. nov., isolated from forest soil, and emended description of the genus Ramlibacter.</title>
        <authorList>
            <person name="Lee H.J."/>
            <person name="Lee S.H."/>
            <person name="Lee S.S."/>
            <person name="Lee J.S."/>
            <person name="Kim Y."/>
            <person name="Kim S.C."/>
            <person name="Jeon C.O."/>
        </authorList>
    </citation>
    <scope>NUCLEOTIDE SEQUENCE [LARGE SCALE GENOMIC DNA]</scope>
    <source>
        <strain evidence="5 6">5-10</strain>
    </source>
</reference>
<gene>
    <name evidence="5" type="ORF">UC35_17385</name>
</gene>
<dbReference type="PRINTS" id="PR00332">
    <property type="entry name" value="HISTRIAD"/>
</dbReference>
<dbReference type="InterPro" id="IPR036265">
    <property type="entry name" value="HIT-like_sf"/>
</dbReference>
<dbReference type="PANTHER" id="PTHR46648">
    <property type="entry name" value="HIT FAMILY PROTEIN 1"/>
    <property type="match status" value="1"/>
</dbReference>
<dbReference type="InterPro" id="IPR001310">
    <property type="entry name" value="Histidine_triad_HIT"/>
</dbReference>
<dbReference type="InterPro" id="IPR011146">
    <property type="entry name" value="HIT-like"/>
</dbReference>
<protein>
    <submittedName>
        <fullName evidence="5">Histidine triad (HIT) protein</fullName>
    </submittedName>
</protein>
<sequence>MEPSVFTRIVRGELPAAKVYEDEHTIAFMDAGQVNPGHVIVATKRQVETVMELDDELAAAVFRTAARVARAVDRAYQPEGITLLQANKPAGWQTVPHFHIHVLPRHEDDGVTLGWPRKNPTLEELSVLARRIEVKD</sequence>
<dbReference type="PANTHER" id="PTHR46648:SF1">
    <property type="entry name" value="ADENOSINE 5'-MONOPHOSPHORAMIDASE HNT1"/>
    <property type="match status" value="1"/>
</dbReference>
<dbReference type="PATRIC" id="fig|94132.3.peg.3550"/>
<dbReference type="PROSITE" id="PS00892">
    <property type="entry name" value="HIT_1"/>
    <property type="match status" value="1"/>
</dbReference>
<evidence type="ECO:0000256" key="3">
    <source>
        <dbReference type="PROSITE-ProRule" id="PRU00464"/>
    </source>
</evidence>
<feature type="active site" description="Tele-AMP-histidine intermediate" evidence="1">
    <location>
        <position position="99"/>
    </location>
</feature>
<evidence type="ECO:0000313" key="6">
    <source>
        <dbReference type="Proteomes" id="UP000070433"/>
    </source>
</evidence>
<dbReference type="EMBL" id="CP010951">
    <property type="protein sequence ID" value="AMO24291.1"/>
    <property type="molecule type" value="Genomic_DNA"/>
</dbReference>
<dbReference type="Proteomes" id="UP000070433">
    <property type="component" value="Chromosome"/>
</dbReference>
<organism evidence="5 6">
    <name type="scientific">Ramlibacter tataouinensis</name>
    <dbReference type="NCBI Taxonomy" id="94132"/>
    <lineage>
        <taxon>Bacteria</taxon>
        <taxon>Pseudomonadati</taxon>
        <taxon>Pseudomonadota</taxon>
        <taxon>Betaproteobacteria</taxon>
        <taxon>Burkholderiales</taxon>
        <taxon>Comamonadaceae</taxon>
        <taxon>Ramlibacter</taxon>
    </lineage>
</organism>
<dbReference type="Pfam" id="PF01230">
    <property type="entry name" value="HIT"/>
    <property type="match status" value="1"/>
</dbReference>
<dbReference type="InterPro" id="IPR019808">
    <property type="entry name" value="Histidine_triad_CS"/>
</dbReference>
<dbReference type="Gene3D" id="3.30.428.10">
    <property type="entry name" value="HIT-like"/>
    <property type="match status" value="1"/>
</dbReference>
<dbReference type="AlphaFoldDB" id="A0A127JWK4"/>
<dbReference type="GO" id="GO:0003824">
    <property type="term" value="F:catalytic activity"/>
    <property type="evidence" value="ECO:0007669"/>
    <property type="project" value="InterPro"/>
</dbReference>
<dbReference type="RefSeq" id="WP_061501889.1">
    <property type="nucleotide sequence ID" value="NZ_CP010951.1"/>
</dbReference>
<name>A0A127JWK4_9BURK</name>
<dbReference type="GO" id="GO:0009117">
    <property type="term" value="P:nucleotide metabolic process"/>
    <property type="evidence" value="ECO:0007669"/>
    <property type="project" value="TreeGrafter"/>
</dbReference>
<dbReference type="SUPFAM" id="SSF54197">
    <property type="entry name" value="HIT-like"/>
    <property type="match status" value="1"/>
</dbReference>
<accession>A0A127JWK4</accession>
<evidence type="ECO:0000256" key="2">
    <source>
        <dbReference type="PIRSR" id="PIRSR601310-3"/>
    </source>
</evidence>